<dbReference type="EC" id="2.1.1.63" evidence="8"/>
<feature type="active site" description="Nucleophile; methyl group acceptor" evidence="8">
    <location>
        <position position="131"/>
    </location>
</feature>
<dbReference type="InterPro" id="IPR023546">
    <property type="entry name" value="MGMT"/>
</dbReference>
<dbReference type="EMBL" id="RDSR01000008">
    <property type="protein sequence ID" value="RNE63665.1"/>
    <property type="molecule type" value="Genomic_DNA"/>
</dbReference>
<evidence type="ECO:0000256" key="6">
    <source>
        <dbReference type="ARBA" id="ARBA00023204"/>
    </source>
</evidence>
<feature type="domain" description="Methylated-DNA-[protein]-cysteine S-methyltransferase DNA binding" evidence="9">
    <location>
        <begin position="80"/>
        <end position="162"/>
    </location>
</feature>
<proteinExistence type="inferred from homology"/>
<dbReference type="InterPro" id="IPR036631">
    <property type="entry name" value="MGMT_N_sf"/>
</dbReference>
<name>A0A3M8LE90_9MICO</name>
<dbReference type="GO" id="GO:0003908">
    <property type="term" value="F:methylated-DNA-[protein]-cysteine S-methyltransferase activity"/>
    <property type="evidence" value="ECO:0007669"/>
    <property type="project" value="UniProtKB-UniRule"/>
</dbReference>
<evidence type="ECO:0000256" key="2">
    <source>
        <dbReference type="ARBA" id="ARBA00008711"/>
    </source>
</evidence>
<comment type="miscellaneous">
    <text evidence="8">This enzyme catalyzes only one turnover and therefore is not strictly catalytic. According to one definition, an enzyme is a biocatalyst that acts repeatedly and over many reaction cycles.</text>
</comment>
<dbReference type="GO" id="GO:0006307">
    <property type="term" value="P:DNA alkylation repair"/>
    <property type="evidence" value="ECO:0007669"/>
    <property type="project" value="UniProtKB-UniRule"/>
</dbReference>
<dbReference type="CDD" id="cd06445">
    <property type="entry name" value="ATase"/>
    <property type="match status" value="1"/>
</dbReference>
<evidence type="ECO:0000256" key="1">
    <source>
        <dbReference type="ARBA" id="ARBA00001286"/>
    </source>
</evidence>
<comment type="catalytic activity">
    <reaction evidence="1 8">
        <text>a 4-O-methyl-thymidine in DNA + L-cysteinyl-[protein] = a thymidine in DNA + S-methyl-L-cysteinyl-[protein]</text>
        <dbReference type="Rhea" id="RHEA:53428"/>
        <dbReference type="Rhea" id="RHEA-COMP:10131"/>
        <dbReference type="Rhea" id="RHEA-COMP:10132"/>
        <dbReference type="Rhea" id="RHEA-COMP:13555"/>
        <dbReference type="Rhea" id="RHEA-COMP:13556"/>
        <dbReference type="ChEBI" id="CHEBI:29950"/>
        <dbReference type="ChEBI" id="CHEBI:82612"/>
        <dbReference type="ChEBI" id="CHEBI:137386"/>
        <dbReference type="ChEBI" id="CHEBI:137387"/>
        <dbReference type="EC" id="2.1.1.63"/>
    </reaction>
</comment>
<evidence type="ECO:0000256" key="3">
    <source>
        <dbReference type="ARBA" id="ARBA00022603"/>
    </source>
</evidence>
<dbReference type="Gene3D" id="3.30.160.70">
    <property type="entry name" value="Methylated DNA-protein cysteine methyltransferase domain"/>
    <property type="match status" value="1"/>
</dbReference>
<dbReference type="FunFam" id="1.10.10.10:FF:000214">
    <property type="entry name" value="Methylated-DNA--protein-cysteine methyltransferase"/>
    <property type="match status" value="1"/>
</dbReference>
<comment type="caution">
    <text evidence="11">The sequence shown here is derived from an EMBL/GenBank/DDBJ whole genome shotgun (WGS) entry which is preliminary data.</text>
</comment>
<evidence type="ECO:0000256" key="7">
    <source>
        <dbReference type="ARBA" id="ARBA00049348"/>
    </source>
</evidence>
<dbReference type="GO" id="GO:0005737">
    <property type="term" value="C:cytoplasm"/>
    <property type="evidence" value="ECO:0007669"/>
    <property type="project" value="UniProtKB-SubCell"/>
</dbReference>
<dbReference type="Proteomes" id="UP000279859">
    <property type="component" value="Unassembled WGS sequence"/>
</dbReference>
<dbReference type="SUPFAM" id="SSF46767">
    <property type="entry name" value="Methylated DNA-protein cysteine methyltransferase, C-terminal domain"/>
    <property type="match status" value="1"/>
</dbReference>
<dbReference type="PANTHER" id="PTHR10815">
    <property type="entry name" value="METHYLATED-DNA--PROTEIN-CYSTEINE METHYLTRANSFERASE"/>
    <property type="match status" value="1"/>
</dbReference>
<dbReference type="InterPro" id="IPR008332">
    <property type="entry name" value="MethylG_MeTrfase_N"/>
</dbReference>
<comment type="function">
    <text evidence="8">Involved in the cellular defense against the biological effects of O6-methylguanine (O6-MeG) and O4-methylthymine (O4-MeT) in DNA. Repairs the methylated nucleobase in DNA by stoichiometrically transferring the methyl group to a cysteine residue in the enzyme. This is a suicide reaction: the enzyme is irreversibly inactivated.</text>
</comment>
<evidence type="ECO:0000313" key="12">
    <source>
        <dbReference type="Proteomes" id="UP000279859"/>
    </source>
</evidence>
<dbReference type="Gene3D" id="1.10.10.10">
    <property type="entry name" value="Winged helix-like DNA-binding domain superfamily/Winged helix DNA-binding domain"/>
    <property type="match status" value="1"/>
</dbReference>
<dbReference type="Pfam" id="PF02870">
    <property type="entry name" value="Methyltransf_1N"/>
    <property type="match status" value="1"/>
</dbReference>
<evidence type="ECO:0000256" key="4">
    <source>
        <dbReference type="ARBA" id="ARBA00022679"/>
    </source>
</evidence>
<keyword evidence="6 8" id="KW-0234">DNA repair</keyword>
<evidence type="ECO:0000256" key="8">
    <source>
        <dbReference type="HAMAP-Rule" id="MF_00772"/>
    </source>
</evidence>
<dbReference type="NCBIfam" id="TIGR00589">
    <property type="entry name" value="ogt"/>
    <property type="match status" value="1"/>
</dbReference>
<comment type="catalytic activity">
    <reaction evidence="7 8">
        <text>a 6-O-methyl-2'-deoxyguanosine in DNA + L-cysteinyl-[protein] = S-methyl-L-cysteinyl-[protein] + a 2'-deoxyguanosine in DNA</text>
        <dbReference type="Rhea" id="RHEA:24000"/>
        <dbReference type="Rhea" id="RHEA-COMP:10131"/>
        <dbReference type="Rhea" id="RHEA-COMP:10132"/>
        <dbReference type="Rhea" id="RHEA-COMP:11367"/>
        <dbReference type="Rhea" id="RHEA-COMP:11368"/>
        <dbReference type="ChEBI" id="CHEBI:29950"/>
        <dbReference type="ChEBI" id="CHEBI:82612"/>
        <dbReference type="ChEBI" id="CHEBI:85445"/>
        <dbReference type="ChEBI" id="CHEBI:85448"/>
        <dbReference type="EC" id="2.1.1.63"/>
    </reaction>
</comment>
<comment type="similarity">
    <text evidence="2 8">Belongs to the MGMT family.</text>
</comment>
<keyword evidence="8" id="KW-0963">Cytoplasm</keyword>
<comment type="subcellular location">
    <subcellularLocation>
        <location evidence="8">Cytoplasm</location>
    </subcellularLocation>
</comment>
<dbReference type="InterPro" id="IPR014048">
    <property type="entry name" value="MethylDNA_cys_MeTrfase_DNA-bd"/>
</dbReference>
<keyword evidence="12" id="KW-1185">Reference proteome</keyword>
<sequence length="166" mass="17924">MTSTAPFLTRVTSPIGRLELTADAEHILSLTIERSGRLPFDDEPERPSPLLERAREQLTEYFAGTRQDFDLPVRYVSGTSFQQSVWDRLAALRFGDVTSYGQLGQEIGKPGSGRAVGGAVGANPLPLLIGCHRVLAANGRITGYSAGEGVPTKVWLLAHEGIPHTV</sequence>
<dbReference type="Pfam" id="PF01035">
    <property type="entry name" value="DNA_binding_1"/>
    <property type="match status" value="1"/>
</dbReference>
<evidence type="ECO:0000259" key="9">
    <source>
        <dbReference type="Pfam" id="PF01035"/>
    </source>
</evidence>
<organism evidence="11 12">
    <name type="scientific">Cryobacterium tepidiphilum</name>
    <dbReference type="NCBI Taxonomy" id="2486026"/>
    <lineage>
        <taxon>Bacteria</taxon>
        <taxon>Bacillati</taxon>
        <taxon>Actinomycetota</taxon>
        <taxon>Actinomycetes</taxon>
        <taxon>Micrococcales</taxon>
        <taxon>Microbacteriaceae</taxon>
        <taxon>Cryobacterium</taxon>
    </lineage>
</organism>
<dbReference type="InterPro" id="IPR036388">
    <property type="entry name" value="WH-like_DNA-bd_sf"/>
</dbReference>
<dbReference type="GO" id="GO:0032259">
    <property type="term" value="P:methylation"/>
    <property type="evidence" value="ECO:0007669"/>
    <property type="project" value="UniProtKB-KW"/>
</dbReference>
<feature type="domain" description="Methylguanine DNA methyltransferase ribonuclease-like" evidence="10">
    <location>
        <begin position="12"/>
        <end position="74"/>
    </location>
</feature>
<keyword evidence="4 8" id="KW-0808">Transferase</keyword>
<dbReference type="PANTHER" id="PTHR10815:SF5">
    <property type="entry name" value="METHYLATED-DNA--PROTEIN-CYSTEINE METHYLTRANSFERASE"/>
    <property type="match status" value="1"/>
</dbReference>
<evidence type="ECO:0000256" key="5">
    <source>
        <dbReference type="ARBA" id="ARBA00022763"/>
    </source>
</evidence>
<dbReference type="SUPFAM" id="SSF53155">
    <property type="entry name" value="Methylated DNA-protein cysteine methyltransferase domain"/>
    <property type="match status" value="1"/>
</dbReference>
<dbReference type="InterPro" id="IPR036217">
    <property type="entry name" value="MethylDNA_cys_MeTrfase_DNAb"/>
</dbReference>
<keyword evidence="5 8" id="KW-0227">DNA damage</keyword>
<dbReference type="RefSeq" id="WP_123045542.1">
    <property type="nucleotide sequence ID" value="NZ_RDSR01000008.1"/>
</dbReference>
<protein>
    <recommendedName>
        <fullName evidence="8">Methylated-DNA--protein-cysteine methyltransferase</fullName>
        <ecNumber evidence="8">2.1.1.63</ecNumber>
    </recommendedName>
    <alternativeName>
        <fullName evidence="8">6-O-methylguanine-DNA methyltransferase</fullName>
        <shortName evidence="8">MGMT</shortName>
    </alternativeName>
    <alternativeName>
        <fullName evidence="8">O-6-methylguanine-DNA-alkyltransferase</fullName>
    </alternativeName>
</protein>
<keyword evidence="3 8" id="KW-0489">Methyltransferase</keyword>
<dbReference type="OrthoDB" id="9802228at2"/>
<dbReference type="HAMAP" id="MF_00772">
    <property type="entry name" value="OGT"/>
    <property type="match status" value="1"/>
</dbReference>
<accession>A0A3M8LE90</accession>
<evidence type="ECO:0000313" key="11">
    <source>
        <dbReference type="EMBL" id="RNE63665.1"/>
    </source>
</evidence>
<reference evidence="11 12" key="1">
    <citation type="submission" date="2018-11" db="EMBL/GenBank/DDBJ databases">
        <title>Cryobacterium sp. nov., isolated from rhizosphere soil of lettuce.</title>
        <authorList>
            <person name="Wang Y."/>
        </authorList>
    </citation>
    <scope>NUCLEOTIDE SEQUENCE [LARGE SCALE GENOMIC DNA]</scope>
    <source>
        <strain evidence="11 12">NEAU-85</strain>
    </source>
</reference>
<gene>
    <name evidence="11" type="ORF">EEJ31_06765</name>
</gene>
<evidence type="ECO:0000259" key="10">
    <source>
        <dbReference type="Pfam" id="PF02870"/>
    </source>
</evidence>
<dbReference type="AlphaFoldDB" id="A0A3M8LE90"/>